<name>A0ABS1JPV7_9BURK</name>
<feature type="region of interest" description="Disordered" evidence="1">
    <location>
        <begin position="1"/>
        <end position="77"/>
    </location>
</feature>
<dbReference type="Pfam" id="PF11748">
    <property type="entry name" value="DUF3306"/>
    <property type="match status" value="1"/>
</dbReference>
<dbReference type="InterPro" id="IPR021735">
    <property type="entry name" value="DUF3306"/>
</dbReference>
<dbReference type="EMBL" id="JAEQND010000007">
    <property type="protein sequence ID" value="MBL0426287.1"/>
    <property type="molecule type" value="Genomic_DNA"/>
</dbReference>
<feature type="compositionally biased region" description="Basic and acidic residues" evidence="1">
    <location>
        <begin position="190"/>
        <end position="202"/>
    </location>
</feature>
<dbReference type="RefSeq" id="WP_201690345.1">
    <property type="nucleotide sequence ID" value="NZ_JAEQND010000007.1"/>
</dbReference>
<feature type="region of interest" description="Disordered" evidence="1">
    <location>
        <begin position="152"/>
        <end position="216"/>
    </location>
</feature>
<protein>
    <submittedName>
        <fullName evidence="2">DUF3306 domain-containing protein</fullName>
    </submittedName>
</protein>
<organism evidence="2 3">
    <name type="scientific">Ramlibacter alkalitolerans</name>
    <dbReference type="NCBI Taxonomy" id="2039631"/>
    <lineage>
        <taxon>Bacteria</taxon>
        <taxon>Pseudomonadati</taxon>
        <taxon>Pseudomonadota</taxon>
        <taxon>Betaproteobacteria</taxon>
        <taxon>Burkholderiales</taxon>
        <taxon>Comamonadaceae</taxon>
        <taxon>Ramlibacter</taxon>
    </lineage>
</organism>
<sequence>MADGFLGRWSKRKEAVRKGEEIAPEPERRVEAKAVPSPQPSPASGRGSEVTPSPPRGEGGGEGAAALEPPPTLEDVQSLTQDGDFTRFARPGVPTDVKNAAYKKLFSDPHFNVMDGLDVYIDDYSKPDPIPPEMLRKLASAKFLNLFDDEEKDEDAAEAATGVAREVADDPGAQIVAQSGSPADPAFPSAKDHADPDLRLQQDDAPGPESPGAGAR</sequence>
<evidence type="ECO:0000313" key="3">
    <source>
        <dbReference type="Proteomes" id="UP000622707"/>
    </source>
</evidence>
<comment type="caution">
    <text evidence="2">The sequence shown here is derived from an EMBL/GenBank/DDBJ whole genome shotgun (WGS) entry which is preliminary data.</text>
</comment>
<evidence type="ECO:0000313" key="2">
    <source>
        <dbReference type="EMBL" id="MBL0426287.1"/>
    </source>
</evidence>
<feature type="compositionally biased region" description="Basic and acidic residues" evidence="1">
    <location>
        <begin position="12"/>
        <end position="32"/>
    </location>
</feature>
<proteinExistence type="predicted"/>
<reference evidence="2 3" key="1">
    <citation type="journal article" date="2017" name="Int. J. Syst. Evol. Microbiol.">
        <title>Ramlibacter alkalitolerans sp. nov., alkali-tolerant bacterium isolated from soil of ginseng.</title>
        <authorList>
            <person name="Lee D.H."/>
            <person name="Cha C.J."/>
        </authorList>
    </citation>
    <scope>NUCLEOTIDE SEQUENCE [LARGE SCALE GENOMIC DNA]</scope>
    <source>
        <strain evidence="2 3">KACC 19305</strain>
    </source>
</reference>
<gene>
    <name evidence="2" type="ORF">JI746_14330</name>
</gene>
<evidence type="ECO:0000256" key="1">
    <source>
        <dbReference type="SAM" id="MobiDB-lite"/>
    </source>
</evidence>
<keyword evidence="3" id="KW-1185">Reference proteome</keyword>
<dbReference type="Proteomes" id="UP000622707">
    <property type="component" value="Unassembled WGS sequence"/>
</dbReference>
<accession>A0ABS1JPV7</accession>